<dbReference type="InterPro" id="IPR018264">
    <property type="entry name" value="Ribosomal_bL33_CS"/>
</dbReference>
<dbReference type="PROSITE" id="PS00582">
    <property type="entry name" value="RIBOSOMAL_L33"/>
    <property type="match status" value="1"/>
</dbReference>
<dbReference type="NCBIfam" id="NF001860">
    <property type="entry name" value="PRK00595.1"/>
    <property type="match status" value="1"/>
</dbReference>
<dbReference type="SUPFAM" id="SSF57829">
    <property type="entry name" value="Zn-binding ribosomal proteins"/>
    <property type="match status" value="1"/>
</dbReference>
<dbReference type="EMBL" id="ALAN01000076">
    <property type="protein sequence ID" value="ETI68148.1"/>
    <property type="molecule type" value="Genomic_DNA"/>
</dbReference>
<dbReference type="AlphaFoldDB" id="A0AB94IMF2"/>
<accession>A0AB94IMF2</accession>
<evidence type="ECO:0000256" key="1">
    <source>
        <dbReference type="ARBA" id="ARBA00007596"/>
    </source>
</evidence>
<comment type="similarity">
    <text evidence="1 5">Belongs to the bacterial ribosomal protein bL33 family.</text>
</comment>
<evidence type="ECO:0000256" key="3">
    <source>
        <dbReference type="ARBA" id="ARBA00023274"/>
    </source>
</evidence>
<proteinExistence type="inferred from homology"/>
<evidence type="ECO:0000256" key="5">
    <source>
        <dbReference type="HAMAP-Rule" id="MF_00294"/>
    </source>
</evidence>
<dbReference type="PANTHER" id="PTHR43168">
    <property type="entry name" value="50S RIBOSOMAL PROTEIN L33, CHLOROPLASTIC"/>
    <property type="match status" value="1"/>
</dbReference>
<dbReference type="InterPro" id="IPR001705">
    <property type="entry name" value="Ribosomal_bL33"/>
</dbReference>
<evidence type="ECO:0000313" key="6">
    <source>
        <dbReference type="EMBL" id="ETI68148.1"/>
    </source>
</evidence>
<dbReference type="NCBIfam" id="NF001764">
    <property type="entry name" value="PRK00504.1"/>
    <property type="match status" value="1"/>
</dbReference>
<dbReference type="Gene3D" id="2.20.28.120">
    <property type="entry name" value="Ribosomal protein L33"/>
    <property type="match status" value="1"/>
</dbReference>
<keyword evidence="3 5" id="KW-0687">Ribonucleoprotein</keyword>
<organism evidence="6 7">
    <name type="scientific">Neobacillus vireti LMG 21834</name>
    <dbReference type="NCBI Taxonomy" id="1131730"/>
    <lineage>
        <taxon>Bacteria</taxon>
        <taxon>Bacillati</taxon>
        <taxon>Bacillota</taxon>
        <taxon>Bacilli</taxon>
        <taxon>Bacillales</taxon>
        <taxon>Bacillaceae</taxon>
        <taxon>Neobacillus</taxon>
    </lineage>
</organism>
<protein>
    <recommendedName>
        <fullName evidence="4 5">Large ribosomal subunit protein bL33</fullName>
    </recommendedName>
</protein>
<dbReference type="HAMAP" id="MF_00294">
    <property type="entry name" value="Ribosomal_bL33"/>
    <property type="match status" value="1"/>
</dbReference>
<dbReference type="NCBIfam" id="TIGR01023">
    <property type="entry name" value="rpmG_bact"/>
    <property type="match status" value="1"/>
</dbReference>
<dbReference type="GO" id="GO:0005737">
    <property type="term" value="C:cytoplasm"/>
    <property type="evidence" value="ECO:0007669"/>
    <property type="project" value="UniProtKB-ARBA"/>
</dbReference>
<evidence type="ECO:0000256" key="4">
    <source>
        <dbReference type="ARBA" id="ARBA00035176"/>
    </source>
</evidence>
<keyword evidence="2 5" id="KW-0689">Ribosomal protein</keyword>
<dbReference type="InterPro" id="IPR038584">
    <property type="entry name" value="Ribosomal_bL33_sf"/>
</dbReference>
<evidence type="ECO:0000256" key="2">
    <source>
        <dbReference type="ARBA" id="ARBA00022980"/>
    </source>
</evidence>
<evidence type="ECO:0000313" key="7">
    <source>
        <dbReference type="Proteomes" id="UP000018877"/>
    </source>
</evidence>
<name>A0AB94IMF2_9BACI</name>
<dbReference type="GO" id="GO:0006412">
    <property type="term" value="P:translation"/>
    <property type="evidence" value="ECO:0007669"/>
    <property type="project" value="UniProtKB-UniRule"/>
</dbReference>
<dbReference type="GO" id="GO:1990904">
    <property type="term" value="C:ribonucleoprotein complex"/>
    <property type="evidence" value="ECO:0007669"/>
    <property type="project" value="UniProtKB-KW"/>
</dbReference>
<dbReference type="GO" id="GO:0003735">
    <property type="term" value="F:structural constituent of ribosome"/>
    <property type="evidence" value="ECO:0007669"/>
    <property type="project" value="InterPro"/>
</dbReference>
<dbReference type="InterPro" id="IPR011332">
    <property type="entry name" value="Ribosomal_zn-bd"/>
</dbReference>
<reference evidence="6 7" key="1">
    <citation type="journal article" date="2014" name="Environ. Microbiol.">
        <title>The nitrate-ammonifying and nosZ-carrying bacterium Bacillus vireti is a potent source and sink for nitric and nitrous oxide under high nitrate conditions.</title>
        <authorList>
            <person name="Mania D."/>
            <person name="Heylen K."/>
            <person name="van Spanning R.J."/>
            <person name="Frostegard A."/>
        </authorList>
    </citation>
    <scope>NUCLEOTIDE SEQUENCE [LARGE SCALE GENOMIC DNA]</scope>
    <source>
        <strain evidence="6 7">LMG 21834</strain>
    </source>
</reference>
<dbReference type="Pfam" id="PF00471">
    <property type="entry name" value="Ribosomal_L33"/>
    <property type="match status" value="1"/>
</dbReference>
<dbReference type="PANTHER" id="PTHR43168:SF2">
    <property type="entry name" value="LARGE RIBOSOMAL SUBUNIT PROTEIN BL33C"/>
    <property type="match status" value="1"/>
</dbReference>
<gene>
    <name evidence="5 6" type="primary">rpmG</name>
    <name evidence="6" type="ORF">BAVI_14134</name>
</gene>
<sequence length="52" mass="6303">MKKMRVTITLACTETGDRNYITTKNKRTNPERLELKKYCPRLKRHTLHRETK</sequence>
<keyword evidence="7" id="KW-1185">Reference proteome</keyword>
<dbReference type="GO" id="GO:0005840">
    <property type="term" value="C:ribosome"/>
    <property type="evidence" value="ECO:0007669"/>
    <property type="project" value="UniProtKB-KW"/>
</dbReference>
<comment type="caution">
    <text evidence="6">The sequence shown here is derived from an EMBL/GenBank/DDBJ whole genome shotgun (WGS) entry which is preliminary data.</text>
</comment>
<dbReference type="Proteomes" id="UP000018877">
    <property type="component" value="Unassembled WGS sequence"/>
</dbReference>